<dbReference type="InterPro" id="IPR000477">
    <property type="entry name" value="RT_dom"/>
</dbReference>
<feature type="domain" description="Reverse transcriptase" evidence="1">
    <location>
        <begin position="87"/>
        <end position="339"/>
    </location>
</feature>
<evidence type="ECO:0000259" key="1">
    <source>
        <dbReference type="PROSITE" id="PS50878"/>
    </source>
</evidence>
<dbReference type="InterPro" id="IPR043502">
    <property type="entry name" value="DNA/RNA_pol_sf"/>
</dbReference>
<proteinExistence type="predicted"/>
<evidence type="ECO:0000313" key="2">
    <source>
        <dbReference type="EMBL" id="CAK7931364.1"/>
    </source>
</evidence>
<dbReference type="Proteomes" id="UP001162060">
    <property type="component" value="Unassembled WGS sequence"/>
</dbReference>
<accession>A0AAV1UE45</accession>
<dbReference type="SUPFAM" id="SSF56672">
    <property type="entry name" value="DNA/RNA polymerases"/>
    <property type="match status" value="1"/>
</dbReference>
<dbReference type="PROSITE" id="PS50878">
    <property type="entry name" value="RT_POL"/>
    <property type="match status" value="1"/>
</dbReference>
<dbReference type="AlphaFoldDB" id="A0AAV1UE45"/>
<sequence length="364" mass="40729">MGDPTSPAGLGPPPHAALQRTLLNTVVRSVSSLDRDILDAPVTATDLAAAIRHMRATSSPGMDGLTAGFYQVAPDVFGDCLSIVFKDRLHRGTLLPSQRKSAFVLLHKKGSRAAPGNYRPITLVIPDLIHPDQKGFVKGRSIHHHVRFLADLQDLVTGRNDEAYALFLDFEKAFDRVNWDYMLRLLERLGFGSTFTRWIQLLYTDPRAHLMINQNIQPALFPTRGLKQGDLLSSLLFILTIEPLSNLLQKHEEYGICLNADHTSTGAFFADDSTLLSSSIANLQDQLLLVQDYCQRSGARLNIQKSVLLALNRNHTCPLLSGMRFLSWTDTVKYLGNPFGQSSVDTVITDFLEQRFYDGFKLWY</sequence>
<comment type="caution">
    <text evidence="2">The sequence shown here is derived from an EMBL/GenBank/DDBJ whole genome shotgun (WGS) entry which is preliminary data.</text>
</comment>
<reference evidence="2" key="1">
    <citation type="submission" date="2024-01" db="EMBL/GenBank/DDBJ databases">
        <authorList>
            <person name="Webb A."/>
        </authorList>
    </citation>
    <scope>NUCLEOTIDE SEQUENCE</scope>
    <source>
        <strain evidence="2">Pm1</strain>
    </source>
</reference>
<dbReference type="CDD" id="cd01650">
    <property type="entry name" value="RT_nLTR_like"/>
    <property type="match status" value="1"/>
</dbReference>
<organism evidence="2 3">
    <name type="scientific">Peronospora matthiolae</name>
    <dbReference type="NCBI Taxonomy" id="2874970"/>
    <lineage>
        <taxon>Eukaryota</taxon>
        <taxon>Sar</taxon>
        <taxon>Stramenopiles</taxon>
        <taxon>Oomycota</taxon>
        <taxon>Peronosporomycetes</taxon>
        <taxon>Peronosporales</taxon>
        <taxon>Peronosporaceae</taxon>
        <taxon>Peronospora</taxon>
    </lineage>
</organism>
<dbReference type="PANTHER" id="PTHR19446">
    <property type="entry name" value="REVERSE TRANSCRIPTASES"/>
    <property type="match status" value="1"/>
</dbReference>
<dbReference type="Pfam" id="PF00078">
    <property type="entry name" value="RVT_1"/>
    <property type="match status" value="1"/>
</dbReference>
<evidence type="ECO:0000313" key="3">
    <source>
        <dbReference type="Proteomes" id="UP001162060"/>
    </source>
</evidence>
<gene>
    <name evidence="2" type="ORF">PM001_LOCUS16514</name>
</gene>
<protein>
    <recommendedName>
        <fullName evidence="1">Reverse transcriptase domain-containing protein</fullName>
    </recommendedName>
</protein>
<name>A0AAV1UE45_9STRA</name>
<dbReference type="EMBL" id="CAKLBY020000173">
    <property type="protein sequence ID" value="CAK7931364.1"/>
    <property type="molecule type" value="Genomic_DNA"/>
</dbReference>